<evidence type="ECO:0000256" key="3">
    <source>
        <dbReference type="ARBA" id="ARBA00022989"/>
    </source>
</evidence>
<dbReference type="Pfam" id="PF12127">
    <property type="entry name" value="FloA"/>
    <property type="match status" value="1"/>
</dbReference>
<organism evidence="6 7">
    <name type="scientific">Stieleria varia</name>
    <dbReference type="NCBI Taxonomy" id="2528005"/>
    <lineage>
        <taxon>Bacteria</taxon>
        <taxon>Pseudomonadati</taxon>
        <taxon>Planctomycetota</taxon>
        <taxon>Planctomycetia</taxon>
        <taxon>Pirellulales</taxon>
        <taxon>Pirellulaceae</taxon>
        <taxon>Stieleria</taxon>
    </lineage>
</organism>
<dbReference type="InterPro" id="IPR022853">
    <property type="entry name" value="FloA"/>
</dbReference>
<comment type="caution">
    <text evidence="6">The sequence shown here is derived from an EMBL/GenBank/DDBJ whole genome shotgun (WGS) entry which is preliminary data.</text>
</comment>
<reference evidence="6 7" key="1">
    <citation type="submission" date="2019-02" db="EMBL/GenBank/DDBJ databases">
        <title>Deep-cultivation of Planctomycetes and their phenomic and genomic characterization uncovers novel biology.</title>
        <authorList>
            <person name="Wiegand S."/>
            <person name="Jogler M."/>
            <person name="Boedeker C."/>
            <person name="Pinto D."/>
            <person name="Vollmers J."/>
            <person name="Rivas-Marin E."/>
            <person name="Kohn T."/>
            <person name="Peeters S.H."/>
            <person name="Heuer A."/>
            <person name="Rast P."/>
            <person name="Oberbeckmann S."/>
            <person name="Bunk B."/>
            <person name="Jeske O."/>
            <person name="Meyerdierks A."/>
            <person name="Storesund J.E."/>
            <person name="Kallscheuer N."/>
            <person name="Luecker S."/>
            <person name="Lage O.M."/>
            <person name="Pohl T."/>
            <person name="Merkel B.J."/>
            <person name="Hornburger P."/>
            <person name="Mueller R.-W."/>
            <person name="Bruemmer F."/>
            <person name="Labrenz M."/>
            <person name="Spormann A.M."/>
            <person name="Op Den Camp H."/>
            <person name="Overmann J."/>
            <person name="Amann R."/>
            <person name="Jetten M.S.M."/>
            <person name="Mascher T."/>
            <person name="Medema M.H."/>
            <person name="Devos D.P."/>
            <person name="Kaster A.-K."/>
            <person name="Ovreas L."/>
            <person name="Rohde M."/>
            <person name="Galperin M.Y."/>
            <person name="Jogler C."/>
        </authorList>
    </citation>
    <scope>NUCLEOTIDE SEQUENCE [LARGE SCALE GENOMIC DNA]</scope>
    <source>
        <strain evidence="6 7">Pla52n</strain>
    </source>
</reference>
<name>A0A5C6B9F1_9BACT</name>
<keyword evidence="1" id="KW-1003">Cell membrane</keyword>
<sequence length="131" mass="14649">MITLQANGISTPILIVGIVFLIVNLIFLAILVSLLRPWFRAFLSGTPISLMRIVGMRFRRTNVALVVDQGIAAQQAGCPISWPELEVAHLAGIDLEKAVLAYITSRKRDMNYTFQEIVDAARESRLEKLLR</sequence>
<evidence type="ECO:0000256" key="1">
    <source>
        <dbReference type="ARBA" id="ARBA00022475"/>
    </source>
</evidence>
<dbReference type="RefSeq" id="WP_146518602.1">
    <property type="nucleotide sequence ID" value="NZ_CP151726.1"/>
</dbReference>
<evidence type="ECO:0000256" key="4">
    <source>
        <dbReference type="ARBA" id="ARBA00023136"/>
    </source>
</evidence>
<proteinExistence type="predicted"/>
<accession>A0A5C6B9F1</accession>
<protein>
    <submittedName>
        <fullName evidence="6">SigmaW regulon antibacterial</fullName>
    </submittedName>
</protein>
<dbReference type="Proteomes" id="UP000320176">
    <property type="component" value="Unassembled WGS sequence"/>
</dbReference>
<dbReference type="EMBL" id="SJPN01000001">
    <property type="protein sequence ID" value="TWU08580.1"/>
    <property type="molecule type" value="Genomic_DNA"/>
</dbReference>
<evidence type="ECO:0000313" key="6">
    <source>
        <dbReference type="EMBL" id="TWU08580.1"/>
    </source>
</evidence>
<evidence type="ECO:0000256" key="5">
    <source>
        <dbReference type="SAM" id="Phobius"/>
    </source>
</evidence>
<keyword evidence="7" id="KW-1185">Reference proteome</keyword>
<feature type="transmembrane region" description="Helical" evidence="5">
    <location>
        <begin position="12"/>
        <end position="32"/>
    </location>
</feature>
<keyword evidence="4 5" id="KW-0472">Membrane</keyword>
<dbReference type="OrthoDB" id="289226at2"/>
<gene>
    <name evidence="6" type="ORF">Pla52n_11630</name>
</gene>
<evidence type="ECO:0000256" key="2">
    <source>
        <dbReference type="ARBA" id="ARBA00022692"/>
    </source>
</evidence>
<keyword evidence="2 5" id="KW-0812">Transmembrane</keyword>
<evidence type="ECO:0000313" key="7">
    <source>
        <dbReference type="Proteomes" id="UP000320176"/>
    </source>
</evidence>
<keyword evidence="3 5" id="KW-1133">Transmembrane helix</keyword>
<dbReference type="AlphaFoldDB" id="A0A5C6B9F1"/>